<gene>
    <name evidence="7" type="ORF">DMC30DRAFT_445092</name>
</gene>
<keyword evidence="3 7" id="KW-0808">Transferase</keyword>
<accession>A0A5C5G2L6</accession>
<keyword evidence="8" id="KW-1185">Reference proteome</keyword>
<sequence length="338" mass="36969">MACTKTRSASSSSSSAALLSRLSRSLAEHYTRQAHPAAAADCYEQANQELRWLAEAAREREPAWESVLEGMVGDMVERDKPLAYVLGTQPFHPLMHPLVVRPPTLIPRPETEHWVSLLASRIISGRPTKAREEFRFLDIGTGTGCIALALTAHLRATGRTVRATAVDRAPTALALAAENTARQSLADAVVVREADLFTPSFADALTRETGTDVGRFDLVVSNPPYITKAEYATLDHSVRAWEDHGALVGEQVGSASQGDVKDDGLVFYRRIASLLAKLLAHDAPGKAPVVAFEVGQGQARAVERMLRDWRGEGTRRLDAEVVKDPWGIERAVFARWDQ</sequence>
<comment type="catalytic activity">
    <reaction evidence="5">
        <text>L-glutaminyl-[peptide chain release factor] + S-adenosyl-L-methionine = N(5)-methyl-L-glutaminyl-[peptide chain release factor] + S-adenosyl-L-homocysteine + H(+)</text>
        <dbReference type="Rhea" id="RHEA:42896"/>
        <dbReference type="Rhea" id="RHEA-COMP:10271"/>
        <dbReference type="Rhea" id="RHEA-COMP:10272"/>
        <dbReference type="ChEBI" id="CHEBI:15378"/>
        <dbReference type="ChEBI" id="CHEBI:30011"/>
        <dbReference type="ChEBI" id="CHEBI:57856"/>
        <dbReference type="ChEBI" id="CHEBI:59789"/>
        <dbReference type="ChEBI" id="CHEBI:61891"/>
        <dbReference type="EC" id="2.1.1.297"/>
    </reaction>
</comment>
<dbReference type="PANTHER" id="PTHR18895:SF74">
    <property type="entry name" value="MTRF1L RELEASE FACTOR GLUTAMINE METHYLTRANSFERASE"/>
    <property type="match status" value="1"/>
</dbReference>
<feature type="domain" description="Methyltransferase small" evidence="6">
    <location>
        <begin position="133"/>
        <end position="230"/>
    </location>
</feature>
<dbReference type="InterPro" id="IPR007848">
    <property type="entry name" value="Small_mtfrase_dom"/>
</dbReference>
<dbReference type="GO" id="GO:0032259">
    <property type="term" value="P:methylation"/>
    <property type="evidence" value="ECO:0007669"/>
    <property type="project" value="UniProtKB-KW"/>
</dbReference>
<evidence type="ECO:0000256" key="3">
    <source>
        <dbReference type="ARBA" id="ARBA00022679"/>
    </source>
</evidence>
<dbReference type="SUPFAM" id="SSF53335">
    <property type="entry name" value="S-adenosyl-L-methionine-dependent methyltransferases"/>
    <property type="match status" value="1"/>
</dbReference>
<evidence type="ECO:0000313" key="8">
    <source>
        <dbReference type="Proteomes" id="UP000311382"/>
    </source>
</evidence>
<evidence type="ECO:0000256" key="1">
    <source>
        <dbReference type="ARBA" id="ARBA00012771"/>
    </source>
</evidence>
<dbReference type="Gene3D" id="3.40.50.150">
    <property type="entry name" value="Vaccinia Virus protein VP39"/>
    <property type="match status" value="1"/>
</dbReference>
<dbReference type="InterPro" id="IPR004556">
    <property type="entry name" value="HemK-like"/>
</dbReference>
<dbReference type="PANTHER" id="PTHR18895">
    <property type="entry name" value="HEMK METHYLTRANSFERASE"/>
    <property type="match status" value="1"/>
</dbReference>
<name>A0A5C5G2L6_9BASI</name>
<dbReference type="CDD" id="cd02440">
    <property type="entry name" value="AdoMet_MTases"/>
    <property type="match status" value="1"/>
</dbReference>
<evidence type="ECO:0000313" key="7">
    <source>
        <dbReference type="EMBL" id="TNY22632.1"/>
    </source>
</evidence>
<reference evidence="7 8" key="1">
    <citation type="submission" date="2019-03" db="EMBL/GenBank/DDBJ databases">
        <title>Rhodosporidium diobovatum UCD-FST 08-225 genome sequencing, assembly, and annotation.</title>
        <authorList>
            <person name="Fakankun I.U."/>
            <person name="Fristensky B."/>
            <person name="Levin D.B."/>
        </authorList>
    </citation>
    <scope>NUCLEOTIDE SEQUENCE [LARGE SCALE GENOMIC DNA]</scope>
    <source>
        <strain evidence="7 8">UCD-FST 08-225</strain>
    </source>
</reference>
<evidence type="ECO:0000259" key="6">
    <source>
        <dbReference type="Pfam" id="PF05175"/>
    </source>
</evidence>
<dbReference type="OrthoDB" id="269872at2759"/>
<keyword evidence="4" id="KW-0949">S-adenosyl-L-methionine</keyword>
<dbReference type="STRING" id="5288.A0A5C5G2L6"/>
<dbReference type="InterPro" id="IPR002052">
    <property type="entry name" value="DNA_methylase_N6_adenine_CS"/>
</dbReference>
<proteinExistence type="predicted"/>
<dbReference type="GO" id="GO:0102559">
    <property type="term" value="F:peptide chain release factor N(5)-glutamine methyltransferase activity"/>
    <property type="evidence" value="ECO:0007669"/>
    <property type="project" value="UniProtKB-EC"/>
</dbReference>
<dbReference type="NCBIfam" id="TIGR00536">
    <property type="entry name" value="hemK_fam"/>
    <property type="match status" value="1"/>
</dbReference>
<comment type="caution">
    <text evidence="7">The sequence shown here is derived from an EMBL/GenBank/DDBJ whole genome shotgun (WGS) entry which is preliminary data.</text>
</comment>
<evidence type="ECO:0000256" key="4">
    <source>
        <dbReference type="ARBA" id="ARBA00022691"/>
    </source>
</evidence>
<dbReference type="PROSITE" id="PS00092">
    <property type="entry name" value="N6_MTASE"/>
    <property type="match status" value="1"/>
</dbReference>
<dbReference type="AlphaFoldDB" id="A0A5C5G2L6"/>
<evidence type="ECO:0000256" key="2">
    <source>
        <dbReference type="ARBA" id="ARBA00022603"/>
    </source>
</evidence>
<dbReference type="Proteomes" id="UP000311382">
    <property type="component" value="Unassembled WGS sequence"/>
</dbReference>
<organism evidence="7 8">
    <name type="scientific">Rhodotorula diobovata</name>
    <dbReference type="NCBI Taxonomy" id="5288"/>
    <lineage>
        <taxon>Eukaryota</taxon>
        <taxon>Fungi</taxon>
        <taxon>Dikarya</taxon>
        <taxon>Basidiomycota</taxon>
        <taxon>Pucciniomycotina</taxon>
        <taxon>Microbotryomycetes</taxon>
        <taxon>Sporidiobolales</taxon>
        <taxon>Sporidiobolaceae</taxon>
        <taxon>Rhodotorula</taxon>
    </lineage>
</organism>
<dbReference type="GO" id="GO:0003676">
    <property type="term" value="F:nucleic acid binding"/>
    <property type="evidence" value="ECO:0007669"/>
    <property type="project" value="InterPro"/>
</dbReference>
<dbReference type="InterPro" id="IPR050320">
    <property type="entry name" value="N5-glutamine_MTase"/>
</dbReference>
<protein>
    <recommendedName>
        <fullName evidence="1">peptide chain release factor N(5)-glutamine methyltransferase</fullName>
        <ecNumber evidence="1">2.1.1.297</ecNumber>
    </recommendedName>
</protein>
<dbReference type="GO" id="GO:0005739">
    <property type="term" value="C:mitochondrion"/>
    <property type="evidence" value="ECO:0007669"/>
    <property type="project" value="TreeGrafter"/>
</dbReference>
<dbReference type="InterPro" id="IPR029063">
    <property type="entry name" value="SAM-dependent_MTases_sf"/>
</dbReference>
<dbReference type="EMBL" id="SOZI01000022">
    <property type="protein sequence ID" value="TNY22632.1"/>
    <property type="molecule type" value="Genomic_DNA"/>
</dbReference>
<keyword evidence="2 7" id="KW-0489">Methyltransferase</keyword>
<dbReference type="Pfam" id="PF05175">
    <property type="entry name" value="MTS"/>
    <property type="match status" value="1"/>
</dbReference>
<evidence type="ECO:0000256" key="5">
    <source>
        <dbReference type="ARBA" id="ARBA00048391"/>
    </source>
</evidence>
<dbReference type="EC" id="2.1.1.297" evidence="1"/>